<accession>A0A1M4Y087</accession>
<dbReference type="Pfam" id="PF00534">
    <property type="entry name" value="Glycos_transf_1"/>
    <property type="match status" value="1"/>
</dbReference>
<dbReference type="Proteomes" id="UP000184462">
    <property type="component" value="Unassembled WGS sequence"/>
</dbReference>
<gene>
    <name evidence="2" type="ORF">SAMN05444278_11144</name>
</gene>
<dbReference type="Gene3D" id="3.40.50.2000">
    <property type="entry name" value="Glycogen Phosphorylase B"/>
    <property type="match status" value="2"/>
</dbReference>
<feature type="domain" description="Glycosyl transferase family 1" evidence="1">
    <location>
        <begin position="176"/>
        <end position="286"/>
    </location>
</feature>
<dbReference type="STRING" id="1155689.SAMN05444278_11144"/>
<dbReference type="InterPro" id="IPR001296">
    <property type="entry name" value="Glyco_trans_1"/>
</dbReference>
<proteinExistence type="predicted"/>
<dbReference type="AlphaFoldDB" id="A0A1M4Y087"/>
<reference evidence="2 3" key="1">
    <citation type="submission" date="2016-11" db="EMBL/GenBank/DDBJ databases">
        <authorList>
            <person name="Jaros S."/>
            <person name="Januszkiewicz K."/>
            <person name="Wedrychowicz H."/>
        </authorList>
    </citation>
    <scope>NUCLEOTIDE SEQUENCE [LARGE SCALE GENOMIC DNA]</scope>
    <source>
        <strain evidence="2 3">DSM 25661</strain>
    </source>
</reference>
<name>A0A1M4Y087_9FLAO</name>
<evidence type="ECO:0000313" key="2">
    <source>
        <dbReference type="EMBL" id="SHE98902.1"/>
    </source>
</evidence>
<dbReference type="PANTHER" id="PTHR12526">
    <property type="entry name" value="GLYCOSYLTRANSFERASE"/>
    <property type="match status" value="1"/>
</dbReference>
<organism evidence="2 3">
    <name type="scientific">Psychroflexus salarius</name>
    <dbReference type="NCBI Taxonomy" id="1155689"/>
    <lineage>
        <taxon>Bacteria</taxon>
        <taxon>Pseudomonadati</taxon>
        <taxon>Bacteroidota</taxon>
        <taxon>Flavobacteriia</taxon>
        <taxon>Flavobacteriales</taxon>
        <taxon>Flavobacteriaceae</taxon>
        <taxon>Psychroflexus</taxon>
    </lineage>
</organism>
<dbReference type="EMBL" id="FQTW01000011">
    <property type="protein sequence ID" value="SHE98902.1"/>
    <property type="molecule type" value="Genomic_DNA"/>
</dbReference>
<sequence length="293" mass="33388">MKVLHVSGANSWGGNEQQLFNLVTHLNQVDNAIFGTKNSPVEKHASKNQIPFFASKTPKLKSVKNISRFFEVIQQFNPEVIHLHTSCSLTLCFYASLCKSIKAKVVFEKKGISNSSSYLSRLKYNSSSINHIVCVSNYVKQHFKSMLTKKNQQKLSVVNDSFNLDFKEVDYDSMVDSSKFVVGNIANHSAAKDLDRFIDVADQLVNHHQIKDIQFVQVGGFSKLTPEYKSRLKELNLEEHVLFIGQFNQAYLLHDYFDVFLLTSEREGGPTSLLEAFYFKTKVVVHVLVFLKH</sequence>
<dbReference type="SUPFAM" id="SSF53756">
    <property type="entry name" value="UDP-Glycosyltransferase/glycogen phosphorylase"/>
    <property type="match status" value="1"/>
</dbReference>
<keyword evidence="3" id="KW-1185">Reference proteome</keyword>
<dbReference type="GO" id="GO:0016757">
    <property type="term" value="F:glycosyltransferase activity"/>
    <property type="evidence" value="ECO:0007669"/>
    <property type="project" value="InterPro"/>
</dbReference>
<protein>
    <submittedName>
        <fullName evidence="2">Glycosyltransferase involved in cell wall bisynthesis</fullName>
    </submittedName>
</protein>
<evidence type="ECO:0000313" key="3">
    <source>
        <dbReference type="Proteomes" id="UP000184462"/>
    </source>
</evidence>
<dbReference type="PANTHER" id="PTHR12526:SF630">
    <property type="entry name" value="GLYCOSYLTRANSFERASE"/>
    <property type="match status" value="1"/>
</dbReference>
<dbReference type="RefSeq" id="WP_073193656.1">
    <property type="nucleotide sequence ID" value="NZ_FQTW01000011.1"/>
</dbReference>
<dbReference type="OrthoDB" id="1522162at2"/>
<evidence type="ECO:0000259" key="1">
    <source>
        <dbReference type="Pfam" id="PF00534"/>
    </source>
</evidence>
<keyword evidence="2" id="KW-0808">Transferase</keyword>